<keyword evidence="2" id="KW-1185">Reference proteome</keyword>
<name>A0A0P1H3B9_9RHOB</name>
<dbReference type="EMBL" id="CYSF01000009">
    <property type="protein sequence ID" value="CUH84828.1"/>
    <property type="molecule type" value="Genomic_DNA"/>
</dbReference>
<gene>
    <name evidence="1" type="ORF">TM5383_02046</name>
</gene>
<accession>A0A0P1H3B9</accession>
<protein>
    <submittedName>
        <fullName evidence="1">Uncharacterized protein</fullName>
    </submittedName>
</protein>
<dbReference type="Proteomes" id="UP000051681">
    <property type="component" value="Unassembled WGS sequence"/>
</dbReference>
<organism evidence="1 2">
    <name type="scientific">Thalassovita mediterranea</name>
    <dbReference type="NCBI Taxonomy" id="340021"/>
    <lineage>
        <taxon>Bacteria</taxon>
        <taxon>Pseudomonadati</taxon>
        <taxon>Pseudomonadota</taxon>
        <taxon>Alphaproteobacteria</taxon>
        <taxon>Rhodobacterales</taxon>
        <taxon>Roseobacteraceae</taxon>
        <taxon>Thalassovita</taxon>
    </lineage>
</organism>
<evidence type="ECO:0000313" key="2">
    <source>
        <dbReference type="Proteomes" id="UP000051681"/>
    </source>
</evidence>
<reference evidence="1 2" key="1">
    <citation type="submission" date="2015-09" db="EMBL/GenBank/DDBJ databases">
        <authorList>
            <consortium name="Swine Surveillance"/>
        </authorList>
    </citation>
    <scope>NUCLEOTIDE SEQUENCE [LARGE SCALE GENOMIC DNA]</scope>
    <source>
        <strain evidence="1 2">CECT 8383</strain>
    </source>
</reference>
<dbReference type="STRING" id="340021.TM5383_02046"/>
<evidence type="ECO:0000313" key="1">
    <source>
        <dbReference type="EMBL" id="CUH84828.1"/>
    </source>
</evidence>
<dbReference type="AlphaFoldDB" id="A0A0P1H3B9"/>
<sequence>MPLGQAVEQGAEVGAVLHGAGRRGNSTFVPHFRPNLYQDYAHRGNQNAASLSGRYRTLQDTF</sequence>
<proteinExistence type="predicted"/>